<dbReference type="InParanoid" id="E8QWW1"/>
<dbReference type="InterPro" id="IPR008271">
    <property type="entry name" value="Ser/Thr_kinase_AS"/>
</dbReference>
<evidence type="ECO:0000259" key="7">
    <source>
        <dbReference type="PROSITE" id="PS50011"/>
    </source>
</evidence>
<feature type="compositionally biased region" description="Polar residues" evidence="5">
    <location>
        <begin position="23"/>
        <end position="36"/>
    </location>
</feature>
<feature type="region of interest" description="Disordered" evidence="5">
    <location>
        <begin position="333"/>
        <end position="367"/>
    </location>
</feature>
<evidence type="ECO:0000256" key="1">
    <source>
        <dbReference type="ARBA" id="ARBA00022679"/>
    </source>
</evidence>
<keyword evidence="3 8" id="KW-0418">Kinase</keyword>
<feature type="compositionally biased region" description="Acidic residues" evidence="5">
    <location>
        <begin position="98"/>
        <end position="110"/>
    </location>
</feature>
<dbReference type="Gene3D" id="3.30.200.20">
    <property type="entry name" value="Phosphorylase Kinase, domain 1"/>
    <property type="match status" value="1"/>
</dbReference>
<evidence type="ECO:0000256" key="3">
    <source>
        <dbReference type="ARBA" id="ARBA00022777"/>
    </source>
</evidence>
<keyword evidence="8" id="KW-0723">Serine/threonine-protein kinase</keyword>
<evidence type="ECO:0000313" key="8">
    <source>
        <dbReference type="EMBL" id="ADV64000.1"/>
    </source>
</evidence>
<keyword evidence="4" id="KW-0067">ATP-binding</keyword>
<dbReference type="KEGG" id="ipa:Isop_3443"/>
<evidence type="ECO:0000256" key="6">
    <source>
        <dbReference type="SAM" id="Phobius"/>
    </source>
</evidence>
<dbReference type="InterPro" id="IPR000719">
    <property type="entry name" value="Prot_kinase_dom"/>
</dbReference>
<dbReference type="HOGENOM" id="CLU_332831_0_0_0"/>
<dbReference type="Proteomes" id="UP000008631">
    <property type="component" value="Chromosome"/>
</dbReference>
<proteinExistence type="predicted"/>
<dbReference type="RefSeq" id="WP_013566288.1">
    <property type="nucleotide sequence ID" value="NC_014962.1"/>
</dbReference>
<dbReference type="GO" id="GO:0005524">
    <property type="term" value="F:ATP binding"/>
    <property type="evidence" value="ECO:0007669"/>
    <property type="project" value="UniProtKB-KW"/>
</dbReference>
<dbReference type="EMBL" id="CP002353">
    <property type="protein sequence ID" value="ADV64000.1"/>
    <property type="molecule type" value="Genomic_DNA"/>
</dbReference>
<dbReference type="GO" id="GO:0004674">
    <property type="term" value="F:protein serine/threonine kinase activity"/>
    <property type="evidence" value="ECO:0007669"/>
    <property type="project" value="UniProtKB-KW"/>
</dbReference>
<dbReference type="InterPro" id="IPR011009">
    <property type="entry name" value="Kinase-like_dom_sf"/>
</dbReference>
<name>E8QWW1_ISOPI</name>
<keyword evidence="6" id="KW-0812">Transmembrane</keyword>
<dbReference type="Pfam" id="PF00069">
    <property type="entry name" value="Pkinase"/>
    <property type="match status" value="2"/>
</dbReference>
<dbReference type="PANTHER" id="PTHR43289">
    <property type="entry name" value="MITOGEN-ACTIVATED PROTEIN KINASE KINASE KINASE 20-RELATED"/>
    <property type="match status" value="1"/>
</dbReference>
<gene>
    <name evidence="8" type="ordered locus">Isop_3443</name>
</gene>
<dbReference type="SUPFAM" id="SSF56112">
    <property type="entry name" value="Protein kinase-like (PK-like)"/>
    <property type="match status" value="1"/>
</dbReference>
<keyword evidence="2" id="KW-0547">Nucleotide-binding</keyword>
<dbReference type="eggNOG" id="COG0515">
    <property type="taxonomic scope" value="Bacteria"/>
</dbReference>
<keyword evidence="1" id="KW-0808">Transferase</keyword>
<evidence type="ECO:0000256" key="5">
    <source>
        <dbReference type="SAM" id="MobiDB-lite"/>
    </source>
</evidence>
<sequence>MSDPSLPNTSPPPDETDGEGNKTRTYTPATLVSESSLAVGPPQFGQPAETESAEQVCPPTISHHPHHPVGGSGDSGTRRSSDSEMRPPHWPAGMGSVGEEEEDQEGEDTVPPELRAILPGQGKCEIRLRYDKFRMLAHGKGGLGQVFIARDRVLNRRVAIKVIRPDSAGKMEGGLQEAYRRFHHEAIITGRLDHPGIVPVYALSPGRDSNDPPFYVMRLIQGRDLSKAIHEYHRLDDLTEEQRRERRVKFHTLLTQFVSICNTIAYAHSKRVIHRDLKPRNIMLGKFDETLVVDWGLAQILTKEQVDGLPDQVQTVPLTQPELEKLIRERATSLSATGEGSSPASQPAPPRNDGAGTLPYMSPEQITGQPLTPASDLYALGTILFEILTGRPPYLPKQQGVDRVIEAIPRGDFPCPRQLKPGIAPALEAICLKAMKVQPEDRYRSAKELADEVERFLADEKVHAYAEPRWERLGRWSRRHRGATVGFGLGLVVVALVAIMSAGFLNMLANREAEARAQAEQSRERLMVLSARLAAKNVGSVLEEHLRVLEQQAADEELRRLMTDFAREEPPPNLPAPPIKPDRIAALKQGVLGKLDEWIGYRIDKIKDQLPGAQQRSGKKGIDSCVIFDAAGRQLARVPDDPRQLGNTFFYRDHFHGSGQDMLPNQVGSERPRILFSHISIPYRSANDRRLKIAFSTPIYANNEARANRDPSQILGTLAMTLPLGYFAFLEDDLNGTNQSVMIINLGNDQLAPNQNDPNRFVEPQQGLVLHHREIEARNDADADEPIFRIDDRTLKLFKQYRRSSDGDLSNGLPNLLPDFVNPLHPEHPPQLAAFEEVLLPKRALNHFHWFIVIQRENQ</sequence>
<keyword evidence="6" id="KW-1133">Transmembrane helix</keyword>
<evidence type="ECO:0000256" key="2">
    <source>
        <dbReference type="ARBA" id="ARBA00022741"/>
    </source>
</evidence>
<dbReference type="Gene3D" id="1.10.510.10">
    <property type="entry name" value="Transferase(Phosphotransferase) domain 1"/>
    <property type="match status" value="1"/>
</dbReference>
<feature type="domain" description="Protein kinase" evidence="7">
    <location>
        <begin position="132"/>
        <end position="457"/>
    </location>
</feature>
<reference evidence="8 9" key="2">
    <citation type="journal article" date="2011" name="Stand. Genomic Sci.">
        <title>Complete genome sequence of Isosphaera pallida type strain (IS1B).</title>
        <authorList>
            <consortium name="US DOE Joint Genome Institute (JGI-PGF)"/>
            <person name="Goker M."/>
            <person name="Cleland D."/>
            <person name="Saunders E."/>
            <person name="Lapidus A."/>
            <person name="Nolan M."/>
            <person name="Lucas S."/>
            <person name="Hammon N."/>
            <person name="Deshpande S."/>
            <person name="Cheng J.F."/>
            <person name="Tapia R."/>
            <person name="Han C."/>
            <person name="Goodwin L."/>
            <person name="Pitluck S."/>
            <person name="Liolios K."/>
            <person name="Pagani I."/>
            <person name="Ivanova N."/>
            <person name="Mavromatis K."/>
            <person name="Pati A."/>
            <person name="Chen A."/>
            <person name="Palaniappan K."/>
            <person name="Land M."/>
            <person name="Hauser L."/>
            <person name="Chang Y.J."/>
            <person name="Jeffries C.D."/>
            <person name="Detter J.C."/>
            <person name="Beck B."/>
            <person name="Woyke T."/>
            <person name="Bristow J."/>
            <person name="Eisen J.A."/>
            <person name="Markowitz V."/>
            <person name="Hugenholtz P."/>
            <person name="Kyrpides N.C."/>
            <person name="Klenk H.P."/>
        </authorList>
    </citation>
    <scope>NUCLEOTIDE SEQUENCE [LARGE SCALE GENOMIC DNA]</scope>
    <source>
        <strain evidence="9">ATCC 43644 / DSM 9630 / IS1B</strain>
    </source>
</reference>
<dbReference type="AlphaFoldDB" id="E8QWW1"/>
<dbReference type="PROSITE" id="PS00108">
    <property type="entry name" value="PROTEIN_KINASE_ST"/>
    <property type="match status" value="1"/>
</dbReference>
<dbReference type="PROSITE" id="PS50011">
    <property type="entry name" value="PROTEIN_KINASE_DOM"/>
    <property type="match status" value="1"/>
</dbReference>
<protein>
    <submittedName>
        <fullName evidence="8">Serine/threonine protein kinase</fullName>
    </submittedName>
</protein>
<evidence type="ECO:0000313" key="9">
    <source>
        <dbReference type="Proteomes" id="UP000008631"/>
    </source>
</evidence>
<dbReference type="OrthoDB" id="6111975at2"/>
<feature type="compositionally biased region" description="Polar residues" evidence="5">
    <location>
        <begin position="333"/>
        <end position="345"/>
    </location>
</feature>
<feature type="transmembrane region" description="Helical" evidence="6">
    <location>
        <begin position="482"/>
        <end position="505"/>
    </location>
</feature>
<feature type="region of interest" description="Disordered" evidence="5">
    <location>
        <begin position="1"/>
        <end position="115"/>
    </location>
</feature>
<keyword evidence="9" id="KW-1185">Reference proteome</keyword>
<reference key="1">
    <citation type="submission" date="2010-11" db="EMBL/GenBank/DDBJ databases">
        <title>The complete sequence of chromosome of Isophaera pallida ATCC 43644.</title>
        <authorList>
            <consortium name="US DOE Joint Genome Institute (JGI-PGF)"/>
            <person name="Lucas S."/>
            <person name="Copeland A."/>
            <person name="Lapidus A."/>
            <person name="Bruce D."/>
            <person name="Goodwin L."/>
            <person name="Pitluck S."/>
            <person name="Kyrpides N."/>
            <person name="Mavromatis K."/>
            <person name="Pagani I."/>
            <person name="Ivanova N."/>
            <person name="Saunders E."/>
            <person name="Brettin T."/>
            <person name="Detter J.C."/>
            <person name="Han C."/>
            <person name="Tapia R."/>
            <person name="Land M."/>
            <person name="Hauser L."/>
            <person name="Markowitz V."/>
            <person name="Cheng J.-F."/>
            <person name="Hugenholtz P."/>
            <person name="Woyke T."/>
            <person name="Wu D."/>
            <person name="Eisen J.A."/>
        </authorList>
    </citation>
    <scope>NUCLEOTIDE SEQUENCE</scope>
    <source>
        <strain>ATCC 43644</strain>
    </source>
</reference>
<accession>E8QWW1</accession>
<keyword evidence="6" id="KW-0472">Membrane</keyword>
<dbReference type="PANTHER" id="PTHR43289:SF6">
    <property type="entry name" value="SERINE_THREONINE-PROTEIN KINASE NEKL-3"/>
    <property type="match status" value="1"/>
</dbReference>
<organism evidence="8 9">
    <name type="scientific">Isosphaera pallida (strain ATCC 43644 / DSM 9630 / IS1B)</name>
    <dbReference type="NCBI Taxonomy" id="575540"/>
    <lineage>
        <taxon>Bacteria</taxon>
        <taxon>Pseudomonadati</taxon>
        <taxon>Planctomycetota</taxon>
        <taxon>Planctomycetia</taxon>
        <taxon>Isosphaerales</taxon>
        <taxon>Isosphaeraceae</taxon>
        <taxon>Isosphaera</taxon>
    </lineage>
</organism>
<dbReference type="SMART" id="SM00220">
    <property type="entry name" value="S_TKc"/>
    <property type="match status" value="1"/>
</dbReference>
<feature type="compositionally biased region" description="Basic and acidic residues" evidence="5">
    <location>
        <begin position="76"/>
        <end position="87"/>
    </location>
</feature>
<dbReference type="CDD" id="cd14014">
    <property type="entry name" value="STKc_PknB_like"/>
    <property type="match status" value="1"/>
</dbReference>
<dbReference type="STRING" id="575540.Isop_3443"/>
<evidence type="ECO:0000256" key="4">
    <source>
        <dbReference type="ARBA" id="ARBA00022840"/>
    </source>
</evidence>